<proteinExistence type="predicted"/>
<name>B9D2S2_CAMRE</name>
<organism evidence="1 2">
    <name type="scientific">Campylobacter rectus RM3267</name>
    <dbReference type="NCBI Taxonomy" id="553218"/>
    <lineage>
        <taxon>Bacteria</taxon>
        <taxon>Pseudomonadati</taxon>
        <taxon>Campylobacterota</taxon>
        <taxon>Epsilonproteobacteria</taxon>
        <taxon>Campylobacterales</taxon>
        <taxon>Campylobacteraceae</taxon>
        <taxon>Campylobacter</taxon>
    </lineage>
</organism>
<keyword evidence="2" id="KW-1185">Reference proteome</keyword>
<accession>B9D2S2</accession>
<protein>
    <submittedName>
        <fullName evidence="1">Uncharacterized protein</fullName>
    </submittedName>
</protein>
<evidence type="ECO:0000313" key="2">
    <source>
        <dbReference type="Proteomes" id="UP000003082"/>
    </source>
</evidence>
<comment type="caution">
    <text evidence="1">The sequence shown here is derived from an EMBL/GenBank/DDBJ whole genome shotgun (WGS) entry which is preliminary data.</text>
</comment>
<evidence type="ECO:0000313" key="1">
    <source>
        <dbReference type="EMBL" id="EEF13710.1"/>
    </source>
</evidence>
<dbReference type="AlphaFoldDB" id="B9D2S2"/>
<sequence>MHELKLKRVLKIYSAKQISNRITYRYDILHTTKFYIFTHVAMKAKFKR</sequence>
<reference evidence="1 2" key="1">
    <citation type="submission" date="2008-08" db="EMBL/GenBank/DDBJ databases">
        <authorList>
            <person name="Madupu R."/>
            <person name="Durkin A.S."/>
            <person name="Torralba M."/>
            <person name="Methe B."/>
            <person name="Sutton G.G."/>
            <person name="Strausberg R.L."/>
            <person name="Nelson K.E."/>
        </authorList>
    </citation>
    <scope>NUCLEOTIDE SEQUENCE [LARGE SCALE GENOMIC DNA]</scope>
    <source>
        <strain evidence="1 2">RM3267</strain>
    </source>
</reference>
<dbReference type="EMBL" id="ACFU01000015">
    <property type="protein sequence ID" value="EEF13710.1"/>
    <property type="molecule type" value="Genomic_DNA"/>
</dbReference>
<dbReference type="Proteomes" id="UP000003082">
    <property type="component" value="Unassembled WGS sequence"/>
</dbReference>
<gene>
    <name evidence="1" type="ORF">CAMRE0001_1019</name>
</gene>